<dbReference type="eggNOG" id="ENOG502QTEC">
    <property type="taxonomic scope" value="Eukaryota"/>
</dbReference>
<dbReference type="InParanoid" id="G8ZYT8"/>
<gene>
    <name evidence="2" type="primary">TDEL0G01960</name>
    <name evidence="2" type="ORF">TDEL_0G01960</name>
</gene>
<proteinExistence type="predicted"/>
<dbReference type="AlphaFoldDB" id="G8ZYT8"/>
<protein>
    <submittedName>
        <fullName evidence="2">Uncharacterized protein</fullName>
    </submittedName>
</protein>
<dbReference type="FunCoup" id="G8ZYT8">
    <property type="interactions" value="4"/>
</dbReference>
<dbReference type="HOGENOM" id="CLU_338632_0_0_1"/>
<dbReference type="GeneID" id="11504700"/>
<evidence type="ECO:0000313" key="3">
    <source>
        <dbReference type="Proteomes" id="UP000005627"/>
    </source>
</evidence>
<sequence length="849" mass="94344">MTSGQGCRYSGRDLLETLKRLNGLCSALKQNRTSSLDPMAQFCVQTDGMARNLQFLIEKHLKLQLDDISALQRSFSDVQILNSYNEVLLTSTKLIFSVETPFFRLGKRPEFAVHLVKLYTILTGFQGSLGVRATQLSSVIHAFEYQFNQSFNIANCNVLRLDQVHDLLSHSFDLVSPPLIDINDVTKRDYFRLSMNKYNVDHQLVEILQFSSGELAIFKVNFGEIPNLGAPPSQQLTTLAQGNYNILNLGRTLLFPILRECDLEIINNLSSGTELKTTTGNGICLKLQCVDPVQWESHWKICFKRLFDKSDVILLTPRSYSSASLAKSSHVFQSFKLKHSKLEELRPASNTGLPLKIPQPALAAEEDKESVQKSPPQVVRSGLRRSKPLRRPLSVLMGINEEEEKKRLMKAPISPDKQLTPPSYEDLESFNCEKLLELDKTIQMEMSPVSMGSAVMQQVKSASQHSSLDQIAPTLGQDIELGDEESVLSLDEEDSLSDSGSTFNPSADFYKPTLYRRKSTSLLSLFSSKNKKKLVVDTAAANASVTSVTSSRSNTPSSAKSGLPTCATTKDFELLPRTIDLNNDLAIFESENIKASLWDGRQWMKFGADSLKVSILKSDEDKTVMVLYERKDESKCIFAAHISPKWKCSKAAAQDLQIVIPTQNFIVSILPPGSNTINMRSSAAEKLKNSLQHCIKGNLPSFIPSSQTAATLSSVPSTFSSRGVTRSSTALSELANFKNKPDAVDSHLLLPSVKVKIHKKVGEKGWQAQKIGFIDIFSQEYKGSAIAVKFEYFGGNEETEKPLTFCSHINGVHRIGRTGLLVASEGEERLLEFMNNIVAGQVYKLIKPF</sequence>
<dbReference type="OrthoDB" id="4035999at2759"/>
<evidence type="ECO:0000313" key="2">
    <source>
        <dbReference type="EMBL" id="CCE93563.1"/>
    </source>
</evidence>
<dbReference type="EMBL" id="HE616748">
    <property type="protein sequence ID" value="CCE93563.1"/>
    <property type="molecule type" value="Genomic_DNA"/>
</dbReference>
<feature type="region of interest" description="Disordered" evidence="1">
    <location>
        <begin position="362"/>
        <end position="384"/>
    </location>
</feature>
<dbReference type="Proteomes" id="UP000005627">
    <property type="component" value="Chromosome 7"/>
</dbReference>
<organism evidence="2 3">
    <name type="scientific">Torulaspora delbrueckii</name>
    <name type="common">Yeast</name>
    <name type="synonym">Candida colliculosa</name>
    <dbReference type="NCBI Taxonomy" id="4950"/>
    <lineage>
        <taxon>Eukaryota</taxon>
        <taxon>Fungi</taxon>
        <taxon>Dikarya</taxon>
        <taxon>Ascomycota</taxon>
        <taxon>Saccharomycotina</taxon>
        <taxon>Saccharomycetes</taxon>
        <taxon>Saccharomycetales</taxon>
        <taxon>Saccharomycetaceae</taxon>
        <taxon>Torulaspora</taxon>
    </lineage>
</organism>
<name>G8ZYT8_TORDE</name>
<reference evidence="2 3" key="1">
    <citation type="journal article" date="2011" name="Proc. Natl. Acad. Sci. U.S.A.">
        <title>Evolutionary erosion of yeast sex chromosomes by mating-type switching accidents.</title>
        <authorList>
            <person name="Gordon J.L."/>
            <person name="Armisen D."/>
            <person name="Proux-Wera E."/>
            <person name="Oheigeartaigh S.S."/>
            <person name="Byrne K.P."/>
            <person name="Wolfe K.H."/>
        </authorList>
    </citation>
    <scope>NUCLEOTIDE SEQUENCE [LARGE SCALE GENOMIC DNA]</scope>
    <source>
        <strain evidence="3">ATCC 10662 / CBS 1146 / NBRC 0425 / NCYC 2629 / NRRL Y-866</strain>
    </source>
</reference>
<accession>G8ZYT8</accession>
<dbReference type="KEGG" id="tdl:TDEL_0G01960"/>
<evidence type="ECO:0000256" key="1">
    <source>
        <dbReference type="SAM" id="MobiDB-lite"/>
    </source>
</evidence>
<keyword evidence="3" id="KW-1185">Reference proteome</keyword>
<dbReference type="STRING" id="1076872.G8ZYT8"/>
<dbReference type="RefSeq" id="XP_003682774.1">
    <property type="nucleotide sequence ID" value="XM_003682726.1"/>
</dbReference>